<dbReference type="Proteomes" id="UP000237811">
    <property type="component" value="Unassembled WGS sequence"/>
</dbReference>
<organism evidence="2 3">
    <name type="scientific">Burkholderia multivorans</name>
    <dbReference type="NCBI Taxonomy" id="87883"/>
    <lineage>
        <taxon>Bacteria</taxon>
        <taxon>Pseudomonadati</taxon>
        <taxon>Pseudomonadota</taxon>
        <taxon>Betaproteobacteria</taxon>
        <taxon>Burkholderiales</taxon>
        <taxon>Burkholderiaceae</taxon>
        <taxon>Burkholderia</taxon>
        <taxon>Burkholderia cepacia complex</taxon>
    </lineage>
</organism>
<dbReference type="GO" id="GO:0005525">
    <property type="term" value="F:GTP binding"/>
    <property type="evidence" value="ECO:0007669"/>
    <property type="project" value="InterPro"/>
</dbReference>
<proteinExistence type="predicted"/>
<comment type="caution">
    <text evidence="2">The sequence shown here is derived from an EMBL/GenBank/DDBJ whole genome shotgun (WGS) entry which is preliminary data.</text>
</comment>
<dbReference type="SUPFAM" id="SSF52540">
    <property type="entry name" value="P-loop containing nucleoside triphosphate hydrolases"/>
    <property type="match status" value="1"/>
</dbReference>
<reference evidence="2 3" key="1">
    <citation type="submission" date="2018-03" db="EMBL/GenBank/DDBJ databases">
        <authorList>
            <person name="Nguyen K."/>
            <person name="Fouts D."/>
            <person name="Sutton G."/>
        </authorList>
    </citation>
    <scope>NUCLEOTIDE SEQUENCE [LARGE SCALE GENOMIC DNA]</scope>
    <source>
        <strain evidence="2 3">AU14328</strain>
    </source>
</reference>
<dbReference type="EMBL" id="PVFR01000062">
    <property type="protein sequence ID" value="PRE44716.1"/>
    <property type="molecule type" value="Genomic_DNA"/>
</dbReference>
<feature type="domain" description="G" evidence="1">
    <location>
        <begin position="19"/>
        <end position="69"/>
    </location>
</feature>
<dbReference type="Gene3D" id="3.40.50.300">
    <property type="entry name" value="P-loop containing nucleotide triphosphate hydrolases"/>
    <property type="match status" value="1"/>
</dbReference>
<dbReference type="Pfam" id="PF01926">
    <property type="entry name" value="MMR_HSR1"/>
    <property type="match status" value="1"/>
</dbReference>
<dbReference type="AlphaFoldDB" id="A0AB37ANL3"/>
<evidence type="ECO:0000313" key="3">
    <source>
        <dbReference type="Proteomes" id="UP000237811"/>
    </source>
</evidence>
<evidence type="ECO:0000313" key="2">
    <source>
        <dbReference type="EMBL" id="PRE44716.1"/>
    </source>
</evidence>
<sequence>MKPTSQKHGSTNGILIPLLVGRSAIGKSSTINSLLGEEVAPVGKYRPQTTDAKTYSNFHDGVAFHGVDT</sequence>
<evidence type="ECO:0000259" key="1">
    <source>
        <dbReference type="Pfam" id="PF01926"/>
    </source>
</evidence>
<gene>
    <name evidence="2" type="ORF">C6P99_20775</name>
</gene>
<name>A0AB37ANL3_9BURK</name>
<accession>A0AB37ANL3</accession>
<dbReference type="InterPro" id="IPR006073">
    <property type="entry name" value="GTP-bd"/>
</dbReference>
<protein>
    <recommendedName>
        <fullName evidence="1">G domain-containing protein</fullName>
    </recommendedName>
</protein>
<dbReference type="InterPro" id="IPR027417">
    <property type="entry name" value="P-loop_NTPase"/>
</dbReference>